<dbReference type="SUPFAM" id="SSF52788">
    <property type="entry name" value="Phosphotyrosine protein phosphatases I"/>
    <property type="match status" value="1"/>
</dbReference>
<evidence type="ECO:0000313" key="4">
    <source>
        <dbReference type="Proteomes" id="UP000031246"/>
    </source>
</evidence>
<dbReference type="EMBL" id="JSYN01000008">
    <property type="protein sequence ID" value="KIA94725.1"/>
    <property type="molecule type" value="Genomic_DNA"/>
</dbReference>
<dbReference type="GO" id="GO:0046685">
    <property type="term" value="P:response to arsenic-containing substance"/>
    <property type="evidence" value="ECO:0007669"/>
    <property type="project" value="UniProtKB-KW"/>
</dbReference>
<dbReference type="CDD" id="cd16345">
    <property type="entry name" value="LMWP_ArsC"/>
    <property type="match status" value="1"/>
</dbReference>
<comment type="caution">
    <text evidence="3">The sequence shown here is derived from an EMBL/GenBank/DDBJ whole genome shotgun (WGS) entry which is preliminary data.</text>
</comment>
<accession>A0A0C1DKZ8</accession>
<dbReference type="AlphaFoldDB" id="A0A0C1DKZ8"/>
<protein>
    <submittedName>
        <fullName evidence="3">Protein tyrosine phosphatase</fullName>
    </submittedName>
</protein>
<keyword evidence="1" id="KW-0059">Arsenical resistance</keyword>
<dbReference type="RefSeq" id="WP_039474411.1">
    <property type="nucleotide sequence ID" value="NZ_JSYN01000008.1"/>
</dbReference>
<dbReference type="InterPro" id="IPR023485">
    <property type="entry name" value="Ptyr_pPase"/>
</dbReference>
<dbReference type="PANTHER" id="PTHR43428:SF1">
    <property type="entry name" value="ARSENATE REDUCTASE"/>
    <property type="match status" value="1"/>
</dbReference>
<name>A0A0C1DKZ8_9SPHI</name>
<gene>
    <name evidence="3" type="ORF">OC25_08650</name>
</gene>
<sequence>MKKILVLCTGNSCRSQLAEGYLRHFAGDQVEIYSAGIETHGVNPKAIAVMAEDHIDISGHTSNHVDEYGGIDFDAVITVCDNANEACPFFPGKVDRFHKNFPDPAKATGTPEEMMDEFRRVRELIKAYSADFVNQYINR</sequence>
<keyword evidence="4" id="KW-1185">Reference proteome</keyword>
<feature type="domain" description="Phosphotyrosine protein phosphatase I" evidence="2">
    <location>
        <begin position="2"/>
        <end position="135"/>
    </location>
</feature>
<evidence type="ECO:0000313" key="3">
    <source>
        <dbReference type="EMBL" id="KIA94725.1"/>
    </source>
</evidence>
<evidence type="ECO:0000256" key="1">
    <source>
        <dbReference type="ARBA" id="ARBA00022849"/>
    </source>
</evidence>
<dbReference type="Pfam" id="PF01451">
    <property type="entry name" value="LMWPc"/>
    <property type="match status" value="1"/>
</dbReference>
<evidence type="ECO:0000259" key="2">
    <source>
        <dbReference type="SMART" id="SM00226"/>
    </source>
</evidence>
<dbReference type="Proteomes" id="UP000031246">
    <property type="component" value="Unassembled WGS sequence"/>
</dbReference>
<reference evidence="3 4" key="1">
    <citation type="submission" date="2014-10" db="EMBL/GenBank/DDBJ databases">
        <title>Pedobacter Kyungheensis.</title>
        <authorList>
            <person name="Anderson B.M."/>
            <person name="Newman J.D."/>
        </authorList>
    </citation>
    <scope>NUCLEOTIDE SEQUENCE [LARGE SCALE GENOMIC DNA]</scope>
    <source>
        <strain evidence="3 4">KACC 16221</strain>
    </source>
</reference>
<dbReference type="OrthoDB" id="9799096at2"/>
<dbReference type="SMART" id="SM00226">
    <property type="entry name" value="LMWPc"/>
    <property type="match status" value="1"/>
</dbReference>
<dbReference type="Gene3D" id="3.40.50.2300">
    <property type="match status" value="1"/>
</dbReference>
<dbReference type="PANTHER" id="PTHR43428">
    <property type="entry name" value="ARSENATE REDUCTASE"/>
    <property type="match status" value="1"/>
</dbReference>
<dbReference type="InterPro" id="IPR036196">
    <property type="entry name" value="Ptyr_pPase_sf"/>
</dbReference>
<proteinExistence type="predicted"/>
<organism evidence="3 4">
    <name type="scientific">Pedobacter kyungheensis</name>
    <dbReference type="NCBI Taxonomy" id="1069985"/>
    <lineage>
        <taxon>Bacteria</taxon>
        <taxon>Pseudomonadati</taxon>
        <taxon>Bacteroidota</taxon>
        <taxon>Sphingobacteriia</taxon>
        <taxon>Sphingobacteriales</taxon>
        <taxon>Sphingobacteriaceae</taxon>
        <taxon>Pedobacter</taxon>
    </lineage>
</organism>